<dbReference type="OrthoDB" id="26212at2"/>
<gene>
    <name evidence="2" type="ORF">BAQU_1515</name>
</gene>
<dbReference type="InterPro" id="IPR010093">
    <property type="entry name" value="SinI_DNA-bd"/>
</dbReference>
<dbReference type="InterPro" id="IPR041657">
    <property type="entry name" value="HTH_17"/>
</dbReference>
<evidence type="ECO:0000259" key="1">
    <source>
        <dbReference type="Pfam" id="PF12728"/>
    </source>
</evidence>
<evidence type="ECO:0000313" key="2">
    <source>
        <dbReference type="EMBL" id="OZG65777.1"/>
    </source>
</evidence>
<reference evidence="2 3" key="1">
    <citation type="journal article" date="2017" name="BMC Genomics">
        <title>Comparative genomic and phylogenomic analyses of the Bifidobacteriaceae family.</title>
        <authorList>
            <person name="Lugli G.A."/>
            <person name="Milani C."/>
            <person name="Turroni F."/>
            <person name="Duranti S."/>
            <person name="Mancabelli L."/>
            <person name="Mangifesta M."/>
            <person name="Ferrario C."/>
            <person name="Modesto M."/>
            <person name="Mattarelli P."/>
            <person name="Jiri K."/>
            <person name="van Sinderen D."/>
            <person name="Ventura M."/>
        </authorList>
    </citation>
    <scope>NUCLEOTIDE SEQUENCE [LARGE SCALE GENOMIC DNA]</scope>
    <source>
        <strain evidence="2 3">LMG 28769</strain>
    </source>
</reference>
<name>A0A261G2X5_9BIFI</name>
<accession>A0A261G2X5</accession>
<organism evidence="2 3">
    <name type="scientific">Bifidobacterium aquikefiri</name>
    <dbReference type="NCBI Taxonomy" id="1653207"/>
    <lineage>
        <taxon>Bacteria</taxon>
        <taxon>Bacillati</taxon>
        <taxon>Actinomycetota</taxon>
        <taxon>Actinomycetes</taxon>
        <taxon>Bifidobacteriales</taxon>
        <taxon>Bifidobacteriaceae</taxon>
        <taxon>Bifidobacterium</taxon>
    </lineage>
</organism>
<feature type="domain" description="Helix-turn-helix" evidence="1">
    <location>
        <begin position="80"/>
        <end position="121"/>
    </location>
</feature>
<dbReference type="RefSeq" id="WP_094694417.1">
    <property type="nucleotide sequence ID" value="NZ_CALENZ010000042.1"/>
</dbReference>
<dbReference type="GeneID" id="98296179"/>
<comment type="caution">
    <text evidence="2">The sequence shown here is derived from an EMBL/GenBank/DDBJ whole genome shotgun (WGS) entry which is preliminary data.</text>
</comment>
<dbReference type="Proteomes" id="UP000216451">
    <property type="component" value="Unassembled WGS sequence"/>
</dbReference>
<dbReference type="AlphaFoldDB" id="A0A261G2X5"/>
<evidence type="ECO:0000313" key="3">
    <source>
        <dbReference type="Proteomes" id="UP000216451"/>
    </source>
</evidence>
<protein>
    <submittedName>
        <fullName evidence="2">Excisionase</fullName>
    </submittedName>
</protein>
<proteinExistence type="predicted"/>
<dbReference type="EMBL" id="MWXA01000007">
    <property type="protein sequence ID" value="OZG65777.1"/>
    <property type="molecule type" value="Genomic_DNA"/>
</dbReference>
<dbReference type="NCBIfam" id="TIGR01764">
    <property type="entry name" value="excise"/>
    <property type="match status" value="1"/>
</dbReference>
<dbReference type="SUPFAM" id="SSF46955">
    <property type="entry name" value="Putative DNA-binding domain"/>
    <property type="match status" value="1"/>
</dbReference>
<dbReference type="GO" id="GO:0003677">
    <property type="term" value="F:DNA binding"/>
    <property type="evidence" value="ECO:0007669"/>
    <property type="project" value="InterPro"/>
</dbReference>
<keyword evidence="3" id="KW-1185">Reference proteome</keyword>
<sequence>MEVLDRTDTLELLVDNEAMARSVSQVMNDVGDIRSDLALMANGRTVELNHEVSLLILNVLEALGKGTRVSISTTPKEISANTAADMLGISRPTFLKWAKEHGTSFRRVGKQKRFETSDVLKLRDVQRAKKVAAFEALRKELDALE</sequence>
<dbReference type="Pfam" id="PF12728">
    <property type="entry name" value="HTH_17"/>
    <property type="match status" value="1"/>
</dbReference>
<dbReference type="InterPro" id="IPR009061">
    <property type="entry name" value="DNA-bd_dom_put_sf"/>
</dbReference>